<feature type="transmembrane region" description="Helical" evidence="6">
    <location>
        <begin position="345"/>
        <end position="365"/>
    </location>
</feature>
<accession>A0AA39GPC5</accession>
<feature type="domain" description="Reticulon" evidence="8">
    <location>
        <begin position="220"/>
        <end position="417"/>
    </location>
</feature>
<organism evidence="9 10">
    <name type="scientific">Sarocladium strictum</name>
    <name type="common">Black bundle disease fungus</name>
    <name type="synonym">Acremonium strictum</name>
    <dbReference type="NCBI Taxonomy" id="5046"/>
    <lineage>
        <taxon>Eukaryota</taxon>
        <taxon>Fungi</taxon>
        <taxon>Dikarya</taxon>
        <taxon>Ascomycota</taxon>
        <taxon>Pezizomycotina</taxon>
        <taxon>Sordariomycetes</taxon>
        <taxon>Hypocreomycetidae</taxon>
        <taxon>Hypocreales</taxon>
        <taxon>Sarocladiaceae</taxon>
        <taxon>Sarocladium</taxon>
    </lineage>
</organism>
<evidence type="ECO:0000256" key="5">
    <source>
        <dbReference type="ARBA" id="ARBA00023136"/>
    </source>
</evidence>
<dbReference type="Proteomes" id="UP001175261">
    <property type="component" value="Unassembled WGS sequence"/>
</dbReference>
<evidence type="ECO:0000256" key="6">
    <source>
        <dbReference type="RuleBase" id="RU363132"/>
    </source>
</evidence>
<keyword evidence="4 6" id="KW-1133">Transmembrane helix</keyword>
<comment type="caution">
    <text evidence="6">Lacks conserved residue(s) required for the propagation of feature annotation.</text>
</comment>
<dbReference type="GO" id="GO:0005789">
    <property type="term" value="C:endoplasmic reticulum membrane"/>
    <property type="evidence" value="ECO:0007669"/>
    <property type="project" value="UniProtKB-SubCell"/>
</dbReference>
<evidence type="ECO:0000313" key="9">
    <source>
        <dbReference type="EMBL" id="KAK0391095.1"/>
    </source>
</evidence>
<comment type="caution">
    <text evidence="9">The sequence shown here is derived from an EMBL/GenBank/DDBJ whole genome shotgun (WGS) entry which is preliminary data.</text>
</comment>
<dbReference type="PROSITE" id="PS50845">
    <property type="entry name" value="RETICULON"/>
    <property type="match status" value="1"/>
</dbReference>
<evidence type="ECO:0000256" key="3">
    <source>
        <dbReference type="ARBA" id="ARBA00022824"/>
    </source>
</evidence>
<protein>
    <recommendedName>
        <fullName evidence="6">Reticulon-like protein</fullName>
    </recommendedName>
</protein>
<feature type="transmembrane region" description="Helical" evidence="6">
    <location>
        <begin position="261"/>
        <end position="281"/>
    </location>
</feature>
<evidence type="ECO:0000256" key="4">
    <source>
        <dbReference type="ARBA" id="ARBA00022989"/>
    </source>
</evidence>
<name>A0AA39GPC5_SARSR</name>
<evidence type="ECO:0000259" key="8">
    <source>
        <dbReference type="PROSITE" id="PS50845"/>
    </source>
</evidence>
<feature type="region of interest" description="Disordered" evidence="7">
    <location>
        <begin position="422"/>
        <end position="473"/>
    </location>
</feature>
<feature type="transmembrane region" description="Helical" evidence="6">
    <location>
        <begin position="231"/>
        <end position="249"/>
    </location>
</feature>
<keyword evidence="10" id="KW-1185">Reference proteome</keyword>
<keyword evidence="3 6" id="KW-0256">Endoplasmic reticulum</keyword>
<proteinExistence type="predicted"/>
<dbReference type="AlphaFoldDB" id="A0AA39GPC5"/>
<feature type="transmembrane region" description="Helical" evidence="6">
    <location>
        <begin position="319"/>
        <end position="339"/>
    </location>
</feature>
<sequence>MCLIACFPSKPHQPSVPPSQKQAHHCLSPGGASITCFLLPQPRPTVTTTKLLLLLPSAGVITATTSPLLLLPPFIHLPLLTFFLLLSSTSTNKQTLVPPILTPHFSPQHHHLLLQILPQPASYPGLSIATSHLLTRHLPRITAFVMADTADAGAGGSLFETTKANAAAAYNSVTSGPVAQNVQEHAQKTGDEFSNLAASRRTPANPAATGQPLTHYHSFFSELLSWKNPRASAIAYAGIVTLIFAARYLDILRWGFKLSSWTLFAAVAAEATGKFVLNTGLTSQVRPRRYYTVSRETLDGAIGDVHELINFFVIEAQRIVFVENIWASAAACVTAYLSYHLVKLVPYWGLTLIATTMAFFLPLVYTSNQELIDEQLRNASEVINAQTAQVQGVVQKQAEHVSSLTKQYAGDYTGKVQEMLRGKGSNPAPTTETITKEYVPKESTFPTAPVDEPVADKAPEIPAVPEEEPLIAT</sequence>
<gene>
    <name evidence="9" type="ORF">NLU13_0597</name>
</gene>
<evidence type="ECO:0000256" key="2">
    <source>
        <dbReference type="ARBA" id="ARBA00022692"/>
    </source>
</evidence>
<comment type="subcellular location">
    <subcellularLocation>
        <location evidence="1 6">Endoplasmic reticulum membrane</location>
        <topology evidence="1 6">Multi-pass membrane protein</topology>
    </subcellularLocation>
</comment>
<keyword evidence="5 6" id="KW-0472">Membrane</keyword>
<feature type="transmembrane region" description="Helical" evidence="6">
    <location>
        <begin position="60"/>
        <end position="86"/>
    </location>
</feature>
<evidence type="ECO:0000313" key="10">
    <source>
        <dbReference type="Proteomes" id="UP001175261"/>
    </source>
</evidence>
<evidence type="ECO:0000256" key="7">
    <source>
        <dbReference type="SAM" id="MobiDB-lite"/>
    </source>
</evidence>
<dbReference type="InterPro" id="IPR003388">
    <property type="entry name" value="Reticulon"/>
</dbReference>
<evidence type="ECO:0000256" key="1">
    <source>
        <dbReference type="ARBA" id="ARBA00004477"/>
    </source>
</evidence>
<dbReference type="Pfam" id="PF02453">
    <property type="entry name" value="Reticulon"/>
    <property type="match status" value="1"/>
</dbReference>
<keyword evidence="2 6" id="KW-0812">Transmembrane</keyword>
<reference evidence="9" key="1">
    <citation type="submission" date="2022-10" db="EMBL/GenBank/DDBJ databases">
        <title>Determination and structural analysis of whole genome sequence of Sarocladium strictum F4-1.</title>
        <authorList>
            <person name="Hu L."/>
            <person name="Jiang Y."/>
        </authorList>
    </citation>
    <scope>NUCLEOTIDE SEQUENCE</scope>
    <source>
        <strain evidence="9">F4-1</strain>
    </source>
</reference>
<dbReference type="EMBL" id="JAPDFR010000001">
    <property type="protein sequence ID" value="KAK0391095.1"/>
    <property type="molecule type" value="Genomic_DNA"/>
</dbReference>